<evidence type="ECO:0000313" key="2">
    <source>
        <dbReference type="EMBL" id="RUR83400.1"/>
    </source>
</evidence>
<feature type="transmembrane region" description="Helical" evidence="1">
    <location>
        <begin position="314"/>
        <end position="335"/>
    </location>
</feature>
<proteinExistence type="predicted"/>
<gene>
    <name evidence="2" type="ORF">PCC6912_22330</name>
</gene>
<dbReference type="STRING" id="211165.GCA_000317285_04775"/>
<protein>
    <submittedName>
        <fullName evidence="2">Uncharacterized protein</fullName>
    </submittedName>
</protein>
<dbReference type="OrthoDB" id="451488at2"/>
<keyword evidence="1" id="KW-0812">Transmembrane</keyword>
<reference evidence="2 3" key="1">
    <citation type="journal article" date="2019" name="Genome Biol. Evol.">
        <title>Day and night: Metabolic profiles and evolutionary relationships of six axenic non-marine cyanobacteria.</title>
        <authorList>
            <person name="Will S.E."/>
            <person name="Henke P."/>
            <person name="Boedeker C."/>
            <person name="Huang S."/>
            <person name="Brinkmann H."/>
            <person name="Rohde M."/>
            <person name="Jarek M."/>
            <person name="Friedl T."/>
            <person name="Seufert S."/>
            <person name="Schumacher M."/>
            <person name="Overmann J."/>
            <person name="Neumann-Schaal M."/>
            <person name="Petersen J."/>
        </authorList>
    </citation>
    <scope>NUCLEOTIDE SEQUENCE [LARGE SCALE GENOMIC DNA]</scope>
    <source>
        <strain evidence="2 3">PCC 6912</strain>
    </source>
</reference>
<dbReference type="RefSeq" id="WP_016874666.1">
    <property type="nucleotide sequence ID" value="NZ_AJLN01000116.1"/>
</dbReference>
<feature type="transmembrane region" description="Helical" evidence="1">
    <location>
        <begin position="126"/>
        <end position="149"/>
    </location>
</feature>
<dbReference type="EMBL" id="RSCJ01000007">
    <property type="protein sequence ID" value="RUR83400.1"/>
    <property type="molecule type" value="Genomic_DNA"/>
</dbReference>
<sequence length="353" mass="40335">MTNIESSNYKQKILGECLINAGLITSEQLTTALYEQIFTGKQLQEILIVHGWVEQQTIEFLMDNVVFPNLSIFDNKQFLKSEYEKQSNHFIKQNSQTKNRYTDLANTAFPLQKILVHLSPKKTLQFLIVLIVGLCLVSIAGQLTLYFLPDYSSREFFAFLFNVDEETNIPSLYSAYALLVCSILLFLIASAKKIAGEAYISHWKSLSFIFMALSLDEFMSFHERLIEPLQNSLNTSGFLYYAWVIPGTIFVLIFLLAFLRFITTLPTKIKRLFIIAGTIYVSGAIGMEMLGGYYTNLYGEKNIIYAILTTIEEFLEMLGIVIFIYALMSYISTYIKGISLNIIINHNQQTLNT</sequence>
<dbReference type="Proteomes" id="UP000268857">
    <property type="component" value="Unassembled WGS sequence"/>
</dbReference>
<evidence type="ECO:0000256" key="1">
    <source>
        <dbReference type="SAM" id="Phobius"/>
    </source>
</evidence>
<feature type="transmembrane region" description="Helical" evidence="1">
    <location>
        <begin position="169"/>
        <end position="191"/>
    </location>
</feature>
<comment type="caution">
    <text evidence="2">The sequence shown here is derived from an EMBL/GenBank/DDBJ whole genome shotgun (WGS) entry which is preliminary data.</text>
</comment>
<keyword evidence="1" id="KW-0472">Membrane</keyword>
<accession>A0A433NKQ8</accession>
<feature type="transmembrane region" description="Helical" evidence="1">
    <location>
        <begin position="241"/>
        <end position="261"/>
    </location>
</feature>
<keyword evidence="3" id="KW-1185">Reference proteome</keyword>
<dbReference type="SUPFAM" id="SSF160246">
    <property type="entry name" value="EspE N-terminal domain-like"/>
    <property type="match status" value="1"/>
</dbReference>
<evidence type="ECO:0000313" key="3">
    <source>
        <dbReference type="Proteomes" id="UP000268857"/>
    </source>
</evidence>
<dbReference type="AlphaFoldDB" id="A0A433NKQ8"/>
<keyword evidence="1" id="KW-1133">Transmembrane helix</keyword>
<dbReference type="InterPro" id="IPR037257">
    <property type="entry name" value="T2SS_E_N_sf"/>
</dbReference>
<organism evidence="2 3">
    <name type="scientific">Chlorogloeopsis fritschii PCC 6912</name>
    <dbReference type="NCBI Taxonomy" id="211165"/>
    <lineage>
        <taxon>Bacteria</taxon>
        <taxon>Bacillati</taxon>
        <taxon>Cyanobacteriota</taxon>
        <taxon>Cyanophyceae</taxon>
        <taxon>Nostocales</taxon>
        <taxon>Chlorogloeopsidaceae</taxon>
        <taxon>Chlorogloeopsis</taxon>
    </lineage>
</organism>
<feature type="transmembrane region" description="Helical" evidence="1">
    <location>
        <begin position="203"/>
        <end position="221"/>
    </location>
</feature>
<feature type="transmembrane region" description="Helical" evidence="1">
    <location>
        <begin position="273"/>
        <end position="294"/>
    </location>
</feature>
<name>A0A433NKQ8_CHLFR</name>